<evidence type="ECO:0000256" key="6">
    <source>
        <dbReference type="HAMAP-Rule" id="MF_00203"/>
    </source>
</evidence>
<keyword evidence="4 6" id="KW-0267">Excision nuclease</keyword>
<comment type="similarity">
    <text evidence="6">Belongs to the UvrC family.</text>
</comment>
<evidence type="ECO:0000256" key="2">
    <source>
        <dbReference type="ARBA" id="ARBA00022763"/>
    </source>
</evidence>
<dbReference type="GO" id="GO:0003677">
    <property type="term" value="F:DNA binding"/>
    <property type="evidence" value="ECO:0007669"/>
    <property type="project" value="UniProtKB-UniRule"/>
</dbReference>
<reference evidence="11" key="1">
    <citation type="submission" date="2014-07" db="EMBL/GenBank/DDBJ databases">
        <authorList>
            <person name="Zhang J.E."/>
            <person name="Yang H."/>
            <person name="Guo J."/>
            <person name="Deng Z."/>
            <person name="Luo H."/>
            <person name="Luo M."/>
            <person name="Zhao B."/>
        </authorList>
    </citation>
    <scope>NUCLEOTIDE SEQUENCE</scope>
    <source>
        <strain evidence="11">AM4</strain>
    </source>
</reference>
<feature type="region of interest" description="Disordered" evidence="7">
    <location>
        <begin position="322"/>
        <end position="376"/>
    </location>
</feature>
<dbReference type="GO" id="GO:0006289">
    <property type="term" value="P:nucleotide-excision repair"/>
    <property type="evidence" value="ECO:0007669"/>
    <property type="project" value="UniProtKB-UniRule"/>
</dbReference>
<dbReference type="SUPFAM" id="SSF46600">
    <property type="entry name" value="C-terminal UvrC-binding domain of UvrB"/>
    <property type="match status" value="1"/>
</dbReference>
<dbReference type="RefSeq" id="WP_210581526.1">
    <property type="nucleotide sequence ID" value="NZ_LK995535.1"/>
</dbReference>
<dbReference type="Pfam" id="PF22920">
    <property type="entry name" value="UvrC_RNaseH"/>
    <property type="match status" value="2"/>
</dbReference>
<dbReference type="InterPro" id="IPR004791">
    <property type="entry name" value="UvrC"/>
</dbReference>
<feature type="region of interest" description="Disordered" evidence="7">
    <location>
        <begin position="747"/>
        <end position="766"/>
    </location>
</feature>
<evidence type="ECO:0000256" key="4">
    <source>
        <dbReference type="ARBA" id="ARBA00022881"/>
    </source>
</evidence>
<feature type="compositionally biased region" description="Low complexity" evidence="7">
    <location>
        <begin position="367"/>
        <end position="376"/>
    </location>
</feature>
<sequence length="766" mass="82429">MADPSTYRPAPGDIPTSPGVYRFLDAEGRVIYVGKAKNLRQRLSNYFQDLSALHPRTQKMVTTACAVEWTVVSTEVESLALEYSWIKEFNPRFNVKYKDDKSYPYLAVTMQETFPRAQIVRGARRPGVRYFGPFVQVWSIRETLDQLLRVFPIRSCSAGVFKRAHASGRPCLLGYIDKCSAPCVGRIGPADHRALAEDFCAFMAGRTGPYLREVEAQMRAAAQALDFEKAARLRDDAEALRKVIEQNAVVLPEATDVDVFALARDELTAAVQVFHVRGGRVRGQRGWVIDLVEDATDAELIERLLQQVYSDLLDPADAAAPAGTAVGAPARSGPTTSLGVGGRAPAAPLERTAPENGNRTGRRERGATSVDDVTHTATTAVPREILVPALPSDAGAVRDWLTGLRGARVELRVPLRGDKAALMDNVRKNAEEALRQHKTRRAGDLTQRSQALEELAEALDLPEAPLRVECYDISHTQGTYQVGSMVVFEDGAPKKSDYRRFIIRGEDGTGTADDTAAMHEVLTRRFKRLLAEQNRPGPVSGSVPADVGGEYVEETADDVVADAPGGKPAGAAGGATAAGAGDTAVPVSGPVDPDTGRPRRFSYTPGLVVVDGGLPQVNAARAVLDELGVDVPLVGLAKRLEEVWVPGEEFPIVLPRTSPALYLLQYLRDESHRFAITHHRKKRSAGMTRSVLDTVPGLGPARQAALLKEFGSVKRIRAASAEQIAAVKGIGPTLAATIQQHLAGAQAGAATGTEAETDPAAASSDR</sequence>
<dbReference type="InterPro" id="IPR001162">
    <property type="entry name" value="UvrC_RNase_H_dom"/>
</dbReference>
<dbReference type="Gene3D" id="3.40.1440.10">
    <property type="entry name" value="GIY-YIG endonuclease"/>
    <property type="match status" value="1"/>
</dbReference>
<proteinExistence type="inferred from homology"/>
<dbReference type="SMART" id="SM00465">
    <property type="entry name" value="GIYc"/>
    <property type="match status" value="1"/>
</dbReference>
<dbReference type="Gene3D" id="3.30.420.340">
    <property type="entry name" value="UvrC, RNAse H endonuclease domain"/>
    <property type="match status" value="1"/>
</dbReference>
<comment type="function">
    <text evidence="6">The UvrABC repair system catalyzes the recognition and processing of DNA lesions. UvrC both incises the 5' and 3' sides of the lesion. The N-terminal half is responsible for the 3' incision and the C-terminal half is responsible for the 5' incision.</text>
</comment>
<dbReference type="InterPro" id="IPR050066">
    <property type="entry name" value="UvrABC_protein_C"/>
</dbReference>
<dbReference type="Gene3D" id="4.10.860.10">
    <property type="entry name" value="UVR domain"/>
    <property type="match status" value="1"/>
</dbReference>
<feature type="region of interest" description="Disordered" evidence="7">
    <location>
        <begin position="564"/>
        <end position="598"/>
    </location>
</feature>
<name>A0A1L7RPP7_9ACTO</name>
<dbReference type="GO" id="GO:0009432">
    <property type="term" value="P:SOS response"/>
    <property type="evidence" value="ECO:0007669"/>
    <property type="project" value="UniProtKB-UniRule"/>
</dbReference>
<dbReference type="Pfam" id="PF14520">
    <property type="entry name" value="HHH_5"/>
    <property type="match status" value="1"/>
</dbReference>
<evidence type="ECO:0000256" key="1">
    <source>
        <dbReference type="ARBA" id="ARBA00022490"/>
    </source>
</evidence>
<keyword evidence="1 6" id="KW-0963">Cytoplasm</keyword>
<dbReference type="AlphaFoldDB" id="A0A1L7RPP7"/>
<feature type="domain" description="GIY-YIG" evidence="9">
    <location>
        <begin position="16"/>
        <end position="95"/>
    </location>
</feature>
<dbReference type="GO" id="GO:0009381">
    <property type="term" value="F:excinuclease ABC activity"/>
    <property type="evidence" value="ECO:0007669"/>
    <property type="project" value="UniProtKB-UniRule"/>
</dbReference>
<dbReference type="SUPFAM" id="SSF47781">
    <property type="entry name" value="RuvA domain 2-like"/>
    <property type="match status" value="1"/>
</dbReference>
<protein>
    <recommendedName>
        <fullName evidence="6">UvrABC system protein C</fullName>
        <shortName evidence="6">Protein UvrC</shortName>
    </recommendedName>
    <alternativeName>
        <fullName evidence="6">Excinuclease ABC subunit C</fullName>
    </alternativeName>
</protein>
<comment type="subcellular location">
    <subcellularLocation>
        <location evidence="6">Cytoplasm</location>
    </subcellularLocation>
</comment>
<dbReference type="Gene3D" id="1.10.150.20">
    <property type="entry name" value="5' to 3' exonuclease, C-terminal subdomain"/>
    <property type="match status" value="1"/>
</dbReference>
<evidence type="ECO:0000256" key="3">
    <source>
        <dbReference type="ARBA" id="ARBA00022769"/>
    </source>
</evidence>
<dbReference type="PROSITE" id="PS50164">
    <property type="entry name" value="GIY_YIG"/>
    <property type="match status" value="1"/>
</dbReference>
<evidence type="ECO:0000256" key="5">
    <source>
        <dbReference type="ARBA" id="ARBA00023204"/>
    </source>
</evidence>
<dbReference type="SUPFAM" id="SSF82771">
    <property type="entry name" value="GIY-YIG endonuclease"/>
    <property type="match status" value="1"/>
</dbReference>
<dbReference type="InterPro" id="IPR035901">
    <property type="entry name" value="GIY-YIG_endonuc_sf"/>
</dbReference>
<dbReference type="InterPro" id="IPR000305">
    <property type="entry name" value="GIY-YIG_endonuc"/>
</dbReference>
<accession>A0A1L7RPP7</accession>
<evidence type="ECO:0000259" key="8">
    <source>
        <dbReference type="PROSITE" id="PS50151"/>
    </source>
</evidence>
<dbReference type="GO" id="GO:0009380">
    <property type="term" value="C:excinuclease repair complex"/>
    <property type="evidence" value="ECO:0007669"/>
    <property type="project" value="InterPro"/>
</dbReference>
<evidence type="ECO:0000259" key="10">
    <source>
        <dbReference type="PROSITE" id="PS50165"/>
    </source>
</evidence>
<dbReference type="InterPro" id="IPR001943">
    <property type="entry name" value="UVR_dom"/>
</dbReference>
<dbReference type="Pfam" id="PF01541">
    <property type="entry name" value="GIY-YIG"/>
    <property type="match status" value="1"/>
</dbReference>
<dbReference type="FunFam" id="3.40.1440.10:FF:000001">
    <property type="entry name" value="UvrABC system protein C"/>
    <property type="match status" value="1"/>
</dbReference>
<evidence type="ECO:0000256" key="7">
    <source>
        <dbReference type="SAM" id="MobiDB-lite"/>
    </source>
</evidence>
<keyword evidence="5 6" id="KW-0234">DNA repair</keyword>
<keyword evidence="3 6" id="KW-0228">DNA excision</keyword>
<dbReference type="GO" id="GO:0005737">
    <property type="term" value="C:cytoplasm"/>
    <property type="evidence" value="ECO:0007669"/>
    <property type="project" value="UniProtKB-SubCell"/>
</dbReference>
<dbReference type="EMBL" id="LK995535">
    <property type="protein sequence ID" value="CED92210.1"/>
    <property type="molecule type" value="Genomic_DNA"/>
</dbReference>
<dbReference type="PANTHER" id="PTHR30562">
    <property type="entry name" value="UVRC/OXIDOREDUCTASE"/>
    <property type="match status" value="1"/>
</dbReference>
<dbReference type="Pfam" id="PF02151">
    <property type="entry name" value="UVR"/>
    <property type="match status" value="1"/>
</dbReference>
<dbReference type="PROSITE" id="PS50165">
    <property type="entry name" value="UVRC"/>
    <property type="match status" value="1"/>
</dbReference>
<dbReference type="InterPro" id="IPR047296">
    <property type="entry name" value="GIY-YIG_UvrC_Cho"/>
</dbReference>
<dbReference type="PROSITE" id="PS50151">
    <property type="entry name" value="UVR"/>
    <property type="match status" value="1"/>
</dbReference>
<organism evidence="11">
    <name type="scientific">Actinomyces succiniciruminis</name>
    <dbReference type="NCBI Taxonomy" id="1522002"/>
    <lineage>
        <taxon>Bacteria</taxon>
        <taxon>Bacillati</taxon>
        <taxon>Actinomycetota</taxon>
        <taxon>Actinomycetes</taxon>
        <taxon>Actinomycetales</taxon>
        <taxon>Actinomycetaceae</taxon>
        <taxon>Actinomyces</taxon>
    </lineage>
</organism>
<feature type="domain" description="UVR" evidence="8">
    <location>
        <begin position="208"/>
        <end position="243"/>
    </location>
</feature>
<evidence type="ECO:0000313" key="11">
    <source>
        <dbReference type="EMBL" id="CED92210.1"/>
    </source>
</evidence>
<keyword evidence="2 6" id="KW-0227">DNA damage</keyword>
<dbReference type="InterPro" id="IPR010994">
    <property type="entry name" value="RuvA_2-like"/>
</dbReference>
<dbReference type="Pfam" id="PF08459">
    <property type="entry name" value="UvrC_RNaseH_dom"/>
    <property type="match status" value="1"/>
</dbReference>
<keyword evidence="6" id="KW-0742">SOS response</keyword>
<dbReference type="InterPro" id="IPR036876">
    <property type="entry name" value="UVR_dom_sf"/>
</dbReference>
<dbReference type="PANTHER" id="PTHR30562:SF1">
    <property type="entry name" value="UVRABC SYSTEM PROTEIN C"/>
    <property type="match status" value="1"/>
</dbReference>
<dbReference type="HAMAP" id="MF_00203">
    <property type="entry name" value="UvrC"/>
    <property type="match status" value="1"/>
</dbReference>
<feature type="compositionally biased region" description="Low complexity" evidence="7">
    <location>
        <begin position="574"/>
        <end position="584"/>
    </location>
</feature>
<dbReference type="CDD" id="cd10434">
    <property type="entry name" value="GIY-YIG_UvrC_Cho"/>
    <property type="match status" value="1"/>
</dbReference>
<evidence type="ECO:0000259" key="9">
    <source>
        <dbReference type="PROSITE" id="PS50164"/>
    </source>
</evidence>
<dbReference type="InterPro" id="IPR038476">
    <property type="entry name" value="UvrC_RNase_H_dom_sf"/>
</dbReference>
<comment type="subunit">
    <text evidence="6">Interacts with UvrB in an incision complex.</text>
</comment>
<gene>
    <name evidence="6" type="primary">uvrC</name>
    <name evidence="11" type="ORF">AAM4_2378</name>
</gene>
<dbReference type="NCBIfam" id="NF001824">
    <property type="entry name" value="PRK00558.1-5"/>
    <property type="match status" value="1"/>
</dbReference>
<feature type="domain" description="UvrC family homology region profile" evidence="10">
    <location>
        <begin position="259"/>
        <end position="624"/>
    </location>
</feature>